<dbReference type="OrthoDB" id="250431at2759"/>
<dbReference type="EMBL" id="AHKC01020059">
    <property type="protein sequence ID" value="EKF26719.1"/>
    <property type="molecule type" value="Genomic_DNA"/>
</dbReference>
<accession>K2MM24</accession>
<dbReference type="AlphaFoldDB" id="K2MM24"/>
<feature type="non-terminal residue" evidence="1">
    <location>
        <position position="326"/>
    </location>
</feature>
<protein>
    <submittedName>
        <fullName evidence="1">Uncharacterized protein</fullName>
    </submittedName>
</protein>
<sequence>MVVRQWMNTSVGEVEGAVNTFSTENGGSLLGPHAYCNPSIYLDKFLNYFDEAFFGNYVVGSVKQDLDSLFSGFKVLSDGKPKDLNLLGRLPCITTSFAVAMLLFEDFPIRLAYRNMMNGTGSTNALWSQEQFRALGDPNEIVTRNRNYMLDVYERSLAHLTTEPHVKNVFDGNVSLAECVTRAIRRAPGLNDSLPPSSLYDCFSTVSNSFRNSVRDSAARNATDALVDVEKYVESPAPPCPWGYTRRSGNKWNAREECVMCPPGSFGDGNGDCRCSAGSVPGENGCKATEEKYAVPPSWKWTVNPSEVLVASDGPENWKPVLVVSP</sequence>
<gene>
    <name evidence="1" type="ORF">MOQ_009580</name>
</gene>
<keyword evidence="2" id="KW-1185">Reference proteome</keyword>
<proteinExistence type="predicted"/>
<name>K2MM24_TRYCR</name>
<evidence type="ECO:0000313" key="2">
    <source>
        <dbReference type="Proteomes" id="UP000007350"/>
    </source>
</evidence>
<organism evidence="1 2">
    <name type="scientific">Trypanosoma cruzi marinkellei</name>
    <dbReference type="NCBI Taxonomy" id="85056"/>
    <lineage>
        <taxon>Eukaryota</taxon>
        <taxon>Discoba</taxon>
        <taxon>Euglenozoa</taxon>
        <taxon>Kinetoplastea</taxon>
        <taxon>Metakinetoplastina</taxon>
        <taxon>Trypanosomatida</taxon>
        <taxon>Trypanosomatidae</taxon>
        <taxon>Trypanosoma</taxon>
        <taxon>Schizotrypanum</taxon>
    </lineage>
</organism>
<reference evidence="1 2" key="1">
    <citation type="journal article" date="2012" name="BMC Genomics">
        <title>Comparative genomic analysis of human infective Trypanosoma cruzi lineages with the bat-restricted subspecies T. cruzi marinkellei.</title>
        <authorList>
            <person name="Franzen O."/>
            <person name="Talavera-Lopez C."/>
            <person name="Ochaya S."/>
            <person name="Butler C.E."/>
            <person name="Messenger L.A."/>
            <person name="Lewis M.D."/>
            <person name="Llewellyn M.S."/>
            <person name="Marinkelle C.J."/>
            <person name="Tyler K.M."/>
            <person name="Miles M.A."/>
            <person name="Andersson B."/>
        </authorList>
    </citation>
    <scope>NUCLEOTIDE SEQUENCE [LARGE SCALE GENOMIC DNA]</scope>
    <source>
        <strain evidence="1 2">B7</strain>
    </source>
</reference>
<dbReference type="Proteomes" id="UP000007350">
    <property type="component" value="Unassembled WGS sequence"/>
</dbReference>
<evidence type="ECO:0000313" key="1">
    <source>
        <dbReference type="EMBL" id="EKF26719.1"/>
    </source>
</evidence>
<comment type="caution">
    <text evidence="1">The sequence shown here is derived from an EMBL/GenBank/DDBJ whole genome shotgun (WGS) entry which is preliminary data.</text>
</comment>